<dbReference type="RefSeq" id="WP_175013944.1">
    <property type="nucleotide sequence ID" value="NZ_CABVQN010000022.1"/>
</dbReference>
<feature type="domain" description="N-acetylmuramoyl-L-alanine amidase" evidence="6">
    <location>
        <begin position="30"/>
        <end position="193"/>
    </location>
</feature>
<gene>
    <name evidence="7" type="ORF">BLA39750_04336</name>
</gene>
<dbReference type="PANTHER" id="PTHR30417:SF1">
    <property type="entry name" value="N-ACETYLMURAMOYL-L-ALANINE AMIDASE AMID"/>
    <property type="match status" value="1"/>
</dbReference>
<evidence type="ECO:0000256" key="1">
    <source>
        <dbReference type="ARBA" id="ARBA00001561"/>
    </source>
</evidence>
<dbReference type="EMBL" id="CABVQN010000022">
    <property type="protein sequence ID" value="VWD26591.1"/>
    <property type="molecule type" value="Genomic_DNA"/>
</dbReference>
<keyword evidence="4" id="KW-0961">Cell wall biogenesis/degradation</keyword>
<reference evidence="7 8" key="1">
    <citation type="submission" date="2019-09" db="EMBL/GenBank/DDBJ databases">
        <authorList>
            <person name="Depoorter E."/>
        </authorList>
    </citation>
    <scope>NUCLEOTIDE SEQUENCE [LARGE SCALE GENOMIC DNA]</scope>
    <source>
        <strain evidence="7">R-39750</strain>
    </source>
</reference>
<keyword evidence="3" id="KW-0378">Hydrolase</keyword>
<name>A0A6P2YW61_BURL3</name>
<dbReference type="GO" id="GO:0009254">
    <property type="term" value="P:peptidoglycan turnover"/>
    <property type="evidence" value="ECO:0007669"/>
    <property type="project" value="TreeGrafter"/>
</dbReference>
<dbReference type="AlphaFoldDB" id="A0A6P2YW61"/>
<dbReference type="GO" id="GO:0009253">
    <property type="term" value="P:peptidoglycan catabolic process"/>
    <property type="evidence" value="ECO:0007669"/>
    <property type="project" value="InterPro"/>
</dbReference>
<evidence type="ECO:0000256" key="3">
    <source>
        <dbReference type="ARBA" id="ARBA00022801"/>
    </source>
</evidence>
<dbReference type="Pfam" id="PF01510">
    <property type="entry name" value="Amidase_2"/>
    <property type="match status" value="1"/>
</dbReference>
<evidence type="ECO:0000256" key="2">
    <source>
        <dbReference type="ARBA" id="ARBA00011901"/>
    </source>
</evidence>
<sequence length="204" mass="22884">MLFISKQGHVDAERVTLRIYSSIERGPMEHVNGIVVHQTGGATLSSTFNSYSNSAHVPNGAHFLIDKDGAIYQTASLKRITNHVGKLHSRCISTLKCSPTDLRAARRAYQTGPSASHRHESRKPFPDRYPSNSDAIGIELVGMYYPDEKNAEPVYESVTAEQNSSLKWLVRELSETLNIEMREVYRHPEVGRKNATEASTARWE</sequence>
<dbReference type="Proteomes" id="UP000494110">
    <property type="component" value="Unassembled WGS sequence"/>
</dbReference>
<dbReference type="InterPro" id="IPR002502">
    <property type="entry name" value="Amidase_domain"/>
</dbReference>
<protein>
    <recommendedName>
        <fullName evidence="2">N-acetylmuramoyl-L-alanine amidase</fullName>
        <ecNumber evidence="2">3.5.1.28</ecNumber>
    </recommendedName>
</protein>
<comment type="catalytic activity">
    <reaction evidence="1">
        <text>Hydrolyzes the link between N-acetylmuramoyl residues and L-amino acid residues in certain cell-wall glycopeptides.</text>
        <dbReference type="EC" id="3.5.1.28"/>
    </reaction>
</comment>
<feature type="region of interest" description="Disordered" evidence="5">
    <location>
        <begin position="108"/>
        <end position="131"/>
    </location>
</feature>
<dbReference type="CDD" id="cd06583">
    <property type="entry name" value="PGRP"/>
    <property type="match status" value="1"/>
</dbReference>
<dbReference type="EC" id="3.5.1.28" evidence="2"/>
<dbReference type="GO" id="GO:0008745">
    <property type="term" value="F:N-acetylmuramoyl-L-alanine amidase activity"/>
    <property type="evidence" value="ECO:0007669"/>
    <property type="project" value="UniProtKB-EC"/>
</dbReference>
<evidence type="ECO:0000313" key="8">
    <source>
        <dbReference type="Proteomes" id="UP000494110"/>
    </source>
</evidence>
<evidence type="ECO:0000256" key="5">
    <source>
        <dbReference type="SAM" id="MobiDB-lite"/>
    </source>
</evidence>
<proteinExistence type="predicted"/>
<dbReference type="GO" id="GO:0071555">
    <property type="term" value="P:cell wall organization"/>
    <property type="evidence" value="ECO:0007669"/>
    <property type="project" value="UniProtKB-KW"/>
</dbReference>
<organism evidence="7 8">
    <name type="scientific">Burkholderia lata (strain ATCC 17760 / DSM 23089 / LMG 22485 / NCIMB 9086 / R18194 / 383)</name>
    <dbReference type="NCBI Taxonomy" id="482957"/>
    <lineage>
        <taxon>Bacteria</taxon>
        <taxon>Pseudomonadati</taxon>
        <taxon>Pseudomonadota</taxon>
        <taxon>Betaproteobacteria</taxon>
        <taxon>Burkholderiales</taxon>
        <taxon>Burkholderiaceae</taxon>
        <taxon>Burkholderia</taxon>
        <taxon>Burkholderia cepacia complex</taxon>
    </lineage>
</organism>
<dbReference type="SUPFAM" id="SSF55846">
    <property type="entry name" value="N-acetylmuramoyl-L-alanine amidase-like"/>
    <property type="match status" value="1"/>
</dbReference>
<dbReference type="Gene3D" id="3.40.80.10">
    <property type="entry name" value="Peptidoglycan recognition protein-like"/>
    <property type="match status" value="1"/>
</dbReference>
<evidence type="ECO:0000259" key="6">
    <source>
        <dbReference type="Pfam" id="PF01510"/>
    </source>
</evidence>
<evidence type="ECO:0000256" key="4">
    <source>
        <dbReference type="ARBA" id="ARBA00023316"/>
    </source>
</evidence>
<dbReference type="InterPro" id="IPR051206">
    <property type="entry name" value="NAMLAA_amidase_2"/>
</dbReference>
<dbReference type="InterPro" id="IPR036505">
    <property type="entry name" value="Amidase/PGRP_sf"/>
</dbReference>
<dbReference type="PANTHER" id="PTHR30417">
    <property type="entry name" value="N-ACETYLMURAMOYL-L-ALANINE AMIDASE AMID"/>
    <property type="match status" value="1"/>
</dbReference>
<evidence type="ECO:0000313" key="7">
    <source>
        <dbReference type="EMBL" id="VWD26591.1"/>
    </source>
</evidence>
<accession>A0A6P2YW61</accession>